<dbReference type="SUPFAM" id="SSF53474">
    <property type="entry name" value="alpha/beta-Hydrolases"/>
    <property type="match status" value="1"/>
</dbReference>
<dbReference type="EMBL" id="LLYB01000060">
    <property type="protein sequence ID" value="KRR24897.1"/>
    <property type="molecule type" value="Genomic_DNA"/>
</dbReference>
<dbReference type="InterPro" id="IPR029058">
    <property type="entry name" value="AB_hydrolase_fold"/>
</dbReference>
<evidence type="ECO:0000313" key="3">
    <source>
        <dbReference type="EMBL" id="KRR24897.1"/>
    </source>
</evidence>
<keyword evidence="1" id="KW-0378">Hydrolase</keyword>
<dbReference type="AlphaFoldDB" id="A0A0R3MYP0"/>
<reference evidence="3 4" key="1">
    <citation type="submission" date="2014-03" db="EMBL/GenBank/DDBJ databases">
        <title>Bradyrhizobium valentinum sp. nov., isolated from effective nodules of Lupinus mariae-josephae, a lupine endemic of basic-lime soils in Eastern Spain.</title>
        <authorList>
            <person name="Duran D."/>
            <person name="Rey L."/>
            <person name="Navarro A."/>
            <person name="Busquets A."/>
            <person name="Imperial J."/>
            <person name="Ruiz-Argueso T."/>
        </authorList>
    </citation>
    <scope>NUCLEOTIDE SEQUENCE [LARGE SCALE GENOMIC DNA]</scope>
    <source>
        <strain evidence="3 4">CCBAU 23086</strain>
    </source>
</reference>
<sequence>MAGSKQLANGLRGQGHDDDVRSDDGFFRWGDADHHWDFRGHGDHCAVHKDLVLSVSPTATSGDFNMHAVLDSPGPTQGRPLLILVSGFSYDHEYWDPPVGDGKYSFVDAANRAGYATLNLDRLGQGSSDNPPADLTSIQNQADELHQIIQSIKSGALSSYGFSEVILVGHSVGSAIVQTEAGIYNDADALVLTGFRHEVNPAGAGEFINSIHPAAGEPDGYLTVDNRNMFYDVGHTSRDILGWDASHIGTGTGAELNFQFALDPARSVGITAPVLEVVGDHDLLFQTDPSTLAAERAFYSNSSDFEQLIVKNAGHDVTLAKNAHQTFDQILDFVEKVAPVNHHHDFLV</sequence>
<comment type="caution">
    <text evidence="3">The sequence shown here is derived from an EMBL/GenBank/DDBJ whole genome shotgun (WGS) entry which is preliminary data.</text>
</comment>
<dbReference type="RefSeq" id="WP_057858473.1">
    <property type="nucleotide sequence ID" value="NZ_LLYB01000060.1"/>
</dbReference>
<dbReference type="PANTHER" id="PTHR43798:SF31">
    <property type="entry name" value="AB HYDROLASE SUPERFAMILY PROTEIN YCLE"/>
    <property type="match status" value="1"/>
</dbReference>
<dbReference type="Pfam" id="PF12697">
    <property type="entry name" value="Abhydrolase_6"/>
    <property type="match status" value="1"/>
</dbReference>
<dbReference type="GO" id="GO:0016020">
    <property type="term" value="C:membrane"/>
    <property type="evidence" value="ECO:0007669"/>
    <property type="project" value="TreeGrafter"/>
</dbReference>
<feature type="domain" description="AB hydrolase-1" evidence="2">
    <location>
        <begin position="82"/>
        <end position="319"/>
    </location>
</feature>
<dbReference type="PANTHER" id="PTHR43798">
    <property type="entry name" value="MONOACYLGLYCEROL LIPASE"/>
    <property type="match status" value="1"/>
</dbReference>
<dbReference type="InterPro" id="IPR050266">
    <property type="entry name" value="AB_hydrolase_sf"/>
</dbReference>
<evidence type="ECO:0000259" key="2">
    <source>
        <dbReference type="Pfam" id="PF12697"/>
    </source>
</evidence>
<dbReference type="OrthoDB" id="9796770at2"/>
<dbReference type="InterPro" id="IPR000073">
    <property type="entry name" value="AB_hydrolase_1"/>
</dbReference>
<dbReference type="Gene3D" id="3.40.50.1820">
    <property type="entry name" value="alpha/beta hydrolase"/>
    <property type="match status" value="1"/>
</dbReference>
<dbReference type="Proteomes" id="UP000051660">
    <property type="component" value="Unassembled WGS sequence"/>
</dbReference>
<dbReference type="GO" id="GO:0016787">
    <property type="term" value="F:hydrolase activity"/>
    <property type="evidence" value="ECO:0007669"/>
    <property type="project" value="UniProtKB-KW"/>
</dbReference>
<evidence type="ECO:0000313" key="4">
    <source>
        <dbReference type="Proteomes" id="UP000051660"/>
    </source>
</evidence>
<accession>A0A0R3MYP0</accession>
<protein>
    <recommendedName>
        <fullName evidence="2">AB hydrolase-1 domain-containing protein</fullName>
    </recommendedName>
</protein>
<proteinExistence type="predicted"/>
<organism evidence="3 4">
    <name type="scientific">Bradyrhizobium lablabi</name>
    <dbReference type="NCBI Taxonomy" id="722472"/>
    <lineage>
        <taxon>Bacteria</taxon>
        <taxon>Pseudomonadati</taxon>
        <taxon>Pseudomonadota</taxon>
        <taxon>Alphaproteobacteria</taxon>
        <taxon>Hyphomicrobiales</taxon>
        <taxon>Nitrobacteraceae</taxon>
        <taxon>Bradyrhizobium</taxon>
    </lineage>
</organism>
<evidence type="ECO:0000256" key="1">
    <source>
        <dbReference type="ARBA" id="ARBA00022801"/>
    </source>
</evidence>
<name>A0A0R3MYP0_9BRAD</name>
<gene>
    <name evidence="3" type="ORF">CQ14_06085</name>
</gene>